<keyword evidence="2" id="KW-1185">Reference proteome</keyword>
<evidence type="ECO:0000313" key="2">
    <source>
        <dbReference type="Proteomes" id="UP000190648"/>
    </source>
</evidence>
<reference evidence="1 2" key="1">
    <citation type="submission" date="2016-02" db="EMBL/GenBank/DDBJ databases">
        <title>Band-tailed pigeon sequencing and assembly.</title>
        <authorList>
            <person name="Soares A.E."/>
            <person name="Novak B.J."/>
            <person name="Rice E.S."/>
            <person name="O'Connell B."/>
            <person name="Chang D."/>
            <person name="Weber S."/>
            <person name="Shapiro B."/>
        </authorList>
    </citation>
    <scope>NUCLEOTIDE SEQUENCE [LARGE SCALE GENOMIC DNA]</scope>
    <source>
        <strain evidence="1">BTP2013</strain>
        <tissue evidence="1">Blood</tissue>
    </source>
</reference>
<gene>
    <name evidence="1" type="ORF">AV530_010240</name>
</gene>
<proteinExistence type="predicted"/>
<organism evidence="1 2">
    <name type="scientific">Patagioenas fasciata monilis</name>
    <dbReference type="NCBI Taxonomy" id="372326"/>
    <lineage>
        <taxon>Eukaryota</taxon>
        <taxon>Metazoa</taxon>
        <taxon>Chordata</taxon>
        <taxon>Craniata</taxon>
        <taxon>Vertebrata</taxon>
        <taxon>Euteleostomi</taxon>
        <taxon>Archelosauria</taxon>
        <taxon>Archosauria</taxon>
        <taxon>Dinosauria</taxon>
        <taxon>Saurischia</taxon>
        <taxon>Theropoda</taxon>
        <taxon>Coelurosauria</taxon>
        <taxon>Aves</taxon>
        <taxon>Neognathae</taxon>
        <taxon>Neoaves</taxon>
        <taxon>Columbimorphae</taxon>
        <taxon>Columbiformes</taxon>
        <taxon>Columbidae</taxon>
        <taxon>Patagioenas</taxon>
    </lineage>
</organism>
<comment type="caution">
    <text evidence="1">The sequence shown here is derived from an EMBL/GenBank/DDBJ whole genome shotgun (WGS) entry which is preliminary data.</text>
</comment>
<dbReference type="AlphaFoldDB" id="A0A1V4KCX4"/>
<name>A0A1V4KCX4_PATFA</name>
<evidence type="ECO:0000313" key="1">
    <source>
        <dbReference type="EMBL" id="OPJ82245.1"/>
    </source>
</evidence>
<accession>A0A1V4KCX4</accession>
<dbReference type="Proteomes" id="UP000190648">
    <property type="component" value="Unassembled WGS sequence"/>
</dbReference>
<protein>
    <submittedName>
        <fullName evidence="1">Uncharacterized protein</fullName>
    </submittedName>
</protein>
<sequence length="89" mass="10332">MQSKPARFLFNSQANESKFRSLFKDVKNAEDKTKICTRAQANRSMKTQLIMQWPVPTCQPKRSQRRIVPSVCWFSASSRPSHVTAFRNI</sequence>
<dbReference type="EMBL" id="LSYS01003733">
    <property type="protein sequence ID" value="OPJ82245.1"/>
    <property type="molecule type" value="Genomic_DNA"/>
</dbReference>